<proteinExistence type="predicted"/>
<keyword evidence="7" id="KW-1185">Reference proteome</keyword>
<dbReference type="GO" id="GO:0016020">
    <property type="term" value="C:membrane"/>
    <property type="evidence" value="ECO:0007669"/>
    <property type="project" value="UniProtKB-SubCell"/>
</dbReference>
<sequence>MNSYVQKNLKKNDESHITQYLAAVTASLTFLNFGIYQGWPGPALVKILSDEYPISVDQEEASIVATIGTVGHVIGGFTASYLADHIGRKTTIMGIGLPQILWPMLIYWSYYSKYLLYIARIVGGIGEGASIAVVGTYIAETVVPTVRGVLGGFTTVCVGLGVFIINIAGSFLTLKESAIVMSVFPVIFWYFIHVYARESILLLN</sequence>
<dbReference type="GeneID" id="115886344"/>
<gene>
    <name evidence="8" type="primary">LOC115886344</name>
</gene>
<name>A0A6J2YBQ5_SITOR</name>
<feature type="transmembrane region" description="Helical" evidence="5">
    <location>
        <begin position="61"/>
        <end position="83"/>
    </location>
</feature>
<dbReference type="PANTHER" id="PTHR48021:SF46">
    <property type="entry name" value="MAJOR FACILITATOR SUPERFAMILY (MFS) PROFILE DOMAIN-CONTAINING PROTEIN"/>
    <property type="match status" value="1"/>
</dbReference>
<reference evidence="8" key="1">
    <citation type="submission" date="2025-08" db="UniProtKB">
        <authorList>
            <consortium name="RefSeq"/>
        </authorList>
    </citation>
    <scope>IDENTIFICATION</scope>
    <source>
        <tissue evidence="8">Gonads</tissue>
    </source>
</reference>
<dbReference type="Pfam" id="PF07690">
    <property type="entry name" value="MFS_1"/>
    <property type="match status" value="1"/>
</dbReference>
<accession>A0A6J2YBQ5</accession>
<evidence type="ECO:0000256" key="2">
    <source>
        <dbReference type="ARBA" id="ARBA00022692"/>
    </source>
</evidence>
<evidence type="ECO:0000256" key="3">
    <source>
        <dbReference type="ARBA" id="ARBA00022989"/>
    </source>
</evidence>
<dbReference type="PROSITE" id="PS00217">
    <property type="entry name" value="SUGAR_TRANSPORT_2"/>
    <property type="match status" value="1"/>
</dbReference>
<protein>
    <submittedName>
        <fullName evidence="8">Facilitated trehalose transporter Tret1-like isoform X2</fullName>
    </submittedName>
</protein>
<dbReference type="PANTHER" id="PTHR48021">
    <property type="match status" value="1"/>
</dbReference>
<keyword evidence="3 5" id="KW-1133">Transmembrane helix</keyword>
<comment type="subcellular location">
    <subcellularLocation>
        <location evidence="1">Membrane</location>
        <topology evidence="1">Multi-pass membrane protein</topology>
    </subcellularLocation>
</comment>
<feature type="transmembrane region" description="Helical" evidence="5">
    <location>
        <begin position="114"/>
        <end position="138"/>
    </location>
</feature>
<feature type="transmembrane region" description="Helical" evidence="5">
    <location>
        <begin position="150"/>
        <end position="172"/>
    </location>
</feature>
<dbReference type="InterPro" id="IPR050549">
    <property type="entry name" value="MFS_Trehalose_Transporter"/>
</dbReference>
<feature type="transmembrane region" description="Helical" evidence="5">
    <location>
        <begin position="20"/>
        <end position="39"/>
    </location>
</feature>
<evidence type="ECO:0000313" key="8">
    <source>
        <dbReference type="RefSeq" id="XP_030761303.1"/>
    </source>
</evidence>
<evidence type="ECO:0000259" key="6">
    <source>
        <dbReference type="PROSITE" id="PS50850"/>
    </source>
</evidence>
<dbReference type="RefSeq" id="XP_030761303.1">
    <property type="nucleotide sequence ID" value="XM_030905443.1"/>
</dbReference>
<dbReference type="SUPFAM" id="SSF103473">
    <property type="entry name" value="MFS general substrate transporter"/>
    <property type="match status" value="1"/>
</dbReference>
<feature type="transmembrane region" description="Helical" evidence="5">
    <location>
        <begin position="90"/>
        <end position="108"/>
    </location>
</feature>
<dbReference type="GO" id="GO:0022857">
    <property type="term" value="F:transmembrane transporter activity"/>
    <property type="evidence" value="ECO:0007669"/>
    <property type="project" value="InterPro"/>
</dbReference>
<evidence type="ECO:0000256" key="1">
    <source>
        <dbReference type="ARBA" id="ARBA00004141"/>
    </source>
</evidence>
<feature type="domain" description="Major facilitator superfamily (MFS) profile" evidence="6">
    <location>
        <begin position="18"/>
        <end position="204"/>
    </location>
</feature>
<dbReference type="InterPro" id="IPR005829">
    <property type="entry name" value="Sugar_transporter_CS"/>
</dbReference>
<keyword evidence="2 5" id="KW-0812">Transmembrane</keyword>
<dbReference type="PROSITE" id="PS50850">
    <property type="entry name" value="MFS"/>
    <property type="match status" value="1"/>
</dbReference>
<dbReference type="InterPro" id="IPR011701">
    <property type="entry name" value="MFS"/>
</dbReference>
<evidence type="ECO:0000256" key="4">
    <source>
        <dbReference type="ARBA" id="ARBA00023136"/>
    </source>
</evidence>
<evidence type="ECO:0000256" key="5">
    <source>
        <dbReference type="SAM" id="Phobius"/>
    </source>
</evidence>
<dbReference type="InterPro" id="IPR036259">
    <property type="entry name" value="MFS_trans_sf"/>
</dbReference>
<dbReference type="Proteomes" id="UP000504635">
    <property type="component" value="Unplaced"/>
</dbReference>
<feature type="transmembrane region" description="Helical" evidence="5">
    <location>
        <begin position="178"/>
        <end position="196"/>
    </location>
</feature>
<dbReference type="AlphaFoldDB" id="A0A6J2YBQ5"/>
<keyword evidence="4 5" id="KW-0472">Membrane</keyword>
<organism evidence="7 8">
    <name type="scientific">Sitophilus oryzae</name>
    <name type="common">Rice weevil</name>
    <name type="synonym">Curculio oryzae</name>
    <dbReference type="NCBI Taxonomy" id="7048"/>
    <lineage>
        <taxon>Eukaryota</taxon>
        <taxon>Metazoa</taxon>
        <taxon>Ecdysozoa</taxon>
        <taxon>Arthropoda</taxon>
        <taxon>Hexapoda</taxon>
        <taxon>Insecta</taxon>
        <taxon>Pterygota</taxon>
        <taxon>Neoptera</taxon>
        <taxon>Endopterygota</taxon>
        <taxon>Coleoptera</taxon>
        <taxon>Polyphaga</taxon>
        <taxon>Cucujiformia</taxon>
        <taxon>Curculionidae</taxon>
        <taxon>Dryophthorinae</taxon>
        <taxon>Sitophilus</taxon>
    </lineage>
</organism>
<dbReference type="OrthoDB" id="6133115at2759"/>
<evidence type="ECO:0000313" key="7">
    <source>
        <dbReference type="Proteomes" id="UP000504635"/>
    </source>
</evidence>
<dbReference type="PROSITE" id="PS00216">
    <property type="entry name" value="SUGAR_TRANSPORT_1"/>
    <property type="match status" value="1"/>
</dbReference>
<dbReference type="Gene3D" id="1.20.1250.20">
    <property type="entry name" value="MFS general substrate transporter like domains"/>
    <property type="match status" value="1"/>
</dbReference>
<dbReference type="InterPro" id="IPR020846">
    <property type="entry name" value="MFS_dom"/>
</dbReference>